<proteinExistence type="predicted"/>
<dbReference type="EMBL" id="JABFHI010000018">
    <property type="protein sequence ID" value="NOG32930.1"/>
    <property type="molecule type" value="Genomic_DNA"/>
</dbReference>
<reference evidence="1 2" key="1">
    <citation type="submission" date="2020-05" db="EMBL/GenBank/DDBJ databases">
        <authorList>
            <person name="Ruan W."/>
            <person name="Jeon C.O."/>
            <person name="Chun B.H."/>
        </authorList>
    </citation>
    <scope>NUCLEOTIDE SEQUENCE [LARGE SCALE GENOMIC DNA]</scope>
    <source>
        <strain evidence="1 2">TBZ9</strain>
    </source>
</reference>
<name>A0A7Y3TZG5_9GAMM</name>
<accession>A0A7Y3TZG5</accession>
<evidence type="ECO:0000313" key="2">
    <source>
        <dbReference type="Proteomes" id="UP000588806"/>
    </source>
</evidence>
<dbReference type="AlphaFoldDB" id="A0A7Y3TZG5"/>
<evidence type="ECO:0008006" key="3">
    <source>
        <dbReference type="Google" id="ProtNLM"/>
    </source>
</evidence>
<evidence type="ECO:0000313" key="1">
    <source>
        <dbReference type="EMBL" id="NOG32930.1"/>
    </source>
</evidence>
<organism evidence="1 2">
    <name type="scientific">Vreelandella azerica</name>
    <dbReference type="NCBI Taxonomy" id="2732867"/>
    <lineage>
        <taxon>Bacteria</taxon>
        <taxon>Pseudomonadati</taxon>
        <taxon>Pseudomonadota</taxon>
        <taxon>Gammaproteobacteria</taxon>
        <taxon>Oceanospirillales</taxon>
        <taxon>Halomonadaceae</taxon>
        <taxon>Vreelandella</taxon>
    </lineage>
</organism>
<dbReference type="RefSeq" id="WP_171703383.1">
    <property type="nucleotide sequence ID" value="NZ_JABFHI010000018.1"/>
</dbReference>
<keyword evidence="2" id="KW-1185">Reference proteome</keyword>
<comment type="caution">
    <text evidence="1">The sequence shown here is derived from an EMBL/GenBank/DDBJ whole genome shotgun (WGS) entry which is preliminary data.</text>
</comment>
<protein>
    <recommendedName>
        <fullName evidence="3">Phage head morphogenesis domain-containing protein</fullName>
    </recommendedName>
</protein>
<gene>
    <name evidence="1" type="ORF">HLB35_16230</name>
</gene>
<sequence>MIIEKIKKILGSGGSNNTQNKTTNEEKIKNRIAKGMIEESSFIKKGEHRKAIKHITGEIDLLKSGQPLTLNEKKDFNLNTRRKMTHDLINIIEMEGTDLNEALKEIDRMSLVTRSKAQREIHFKGISEEGLFKKVELMAPNDHRACRWCKSRNKKIFTVKTSSIDEIEEVINENCTCEPWRIAMVTKV</sequence>
<dbReference type="Proteomes" id="UP000588806">
    <property type="component" value="Unassembled WGS sequence"/>
</dbReference>
<reference evidence="1 2" key="2">
    <citation type="submission" date="2020-06" db="EMBL/GenBank/DDBJ databases">
        <title>Halomonas songnenensis sp. nov., a moderately halophilic bacterium isolated from saline and alkaline soils.</title>
        <authorList>
            <person name="Jiang J."/>
            <person name="Pan Y."/>
        </authorList>
    </citation>
    <scope>NUCLEOTIDE SEQUENCE [LARGE SCALE GENOMIC DNA]</scope>
    <source>
        <strain evidence="1 2">TBZ9</strain>
    </source>
</reference>